<name>R0LBR6_ANAPL</name>
<feature type="region of interest" description="Disordered" evidence="1">
    <location>
        <begin position="330"/>
        <end position="351"/>
    </location>
</feature>
<evidence type="ECO:0000313" key="2">
    <source>
        <dbReference type="EMBL" id="EOA98874.1"/>
    </source>
</evidence>
<dbReference type="Proteomes" id="UP000296049">
    <property type="component" value="Unassembled WGS sequence"/>
</dbReference>
<dbReference type="AlphaFoldDB" id="R0LBR6"/>
<evidence type="ECO:0000313" key="3">
    <source>
        <dbReference type="Proteomes" id="UP000296049"/>
    </source>
</evidence>
<sequence length="351" mass="38529">MGADVLGRGRDLHVSQQGQVVDIYGKQGSFCFWLLETTLYHQPPWLSTVFSSPFVNASDNAGSGTVSFPCLPLVTSLNSDLLSPGLLAHVFELASLGKNPLASSLRTNCALISRNRTHFDGMRETPSSGRTEVEKDFSGKDAGRRRASGGSRDRDTHPLGWVVHVATVTSSRHISAFCVALNHTRAAELVLIQAFAVIHPWKRAKRVSSLTRHNSFYALLFWLKIRISYVQQHLLPTELSKGTVQLYEFKINISGAALLCEVGFHGGHLQDFPLGVGPRWVKLVSSSDSQDPVMFTEDYLHRCLNFFEALSRSFTPLSPLVQLSGTPPLVAERGFSPKGGSSPEQKGPTEK</sequence>
<proteinExistence type="predicted"/>
<accession>R0LBR6</accession>
<feature type="compositionally biased region" description="Basic and acidic residues" evidence="1">
    <location>
        <begin position="131"/>
        <end position="144"/>
    </location>
</feature>
<feature type="region of interest" description="Disordered" evidence="1">
    <location>
        <begin position="120"/>
        <end position="154"/>
    </location>
</feature>
<organism evidence="2 3">
    <name type="scientific">Anas platyrhynchos</name>
    <name type="common">Mallard</name>
    <name type="synonym">Anas boschas</name>
    <dbReference type="NCBI Taxonomy" id="8839"/>
    <lineage>
        <taxon>Eukaryota</taxon>
        <taxon>Metazoa</taxon>
        <taxon>Chordata</taxon>
        <taxon>Craniata</taxon>
        <taxon>Vertebrata</taxon>
        <taxon>Euteleostomi</taxon>
        <taxon>Archelosauria</taxon>
        <taxon>Archosauria</taxon>
        <taxon>Dinosauria</taxon>
        <taxon>Saurischia</taxon>
        <taxon>Theropoda</taxon>
        <taxon>Coelurosauria</taxon>
        <taxon>Aves</taxon>
        <taxon>Neognathae</taxon>
        <taxon>Galloanserae</taxon>
        <taxon>Anseriformes</taxon>
        <taxon>Anatidae</taxon>
        <taxon>Anatinae</taxon>
        <taxon>Anas</taxon>
    </lineage>
</organism>
<keyword evidence="3" id="KW-1185">Reference proteome</keyword>
<dbReference type="EMBL" id="KB743404">
    <property type="protein sequence ID" value="EOA98874.1"/>
    <property type="molecule type" value="Genomic_DNA"/>
</dbReference>
<protein>
    <submittedName>
        <fullName evidence="2">Uncharacterized protein</fullName>
    </submittedName>
</protein>
<gene>
    <name evidence="2" type="ORF">Anapl_04204</name>
</gene>
<reference evidence="3" key="1">
    <citation type="journal article" date="2013" name="Nat. Genet.">
        <title>The duck genome and transcriptome provide insight into an avian influenza virus reservoir species.</title>
        <authorList>
            <person name="Huang Y."/>
            <person name="Li Y."/>
            <person name="Burt D.W."/>
            <person name="Chen H."/>
            <person name="Zhang Y."/>
            <person name="Qian W."/>
            <person name="Kim H."/>
            <person name="Gan S."/>
            <person name="Zhao Y."/>
            <person name="Li J."/>
            <person name="Yi K."/>
            <person name="Feng H."/>
            <person name="Zhu P."/>
            <person name="Li B."/>
            <person name="Liu Q."/>
            <person name="Fairley S."/>
            <person name="Magor K.E."/>
            <person name="Du Z."/>
            <person name="Hu X."/>
            <person name="Goodman L."/>
            <person name="Tafer H."/>
            <person name="Vignal A."/>
            <person name="Lee T."/>
            <person name="Kim K.W."/>
            <person name="Sheng Z."/>
            <person name="An Y."/>
            <person name="Searle S."/>
            <person name="Herrero J."/>
            <person name="Groenen M.A."/>
            <person name="Crooijmans R.P."/>
            <person name="Faraut T."/>
            <person name="Cai Q."/>
            <person name="Webster R.G."/>
            <person name="Aldridge J.R."/>
            <person name="Warren W.C."/>
            <person name="Bartschat S."/>
            <person name="Kehr S."/>
            <person name="Marz M."/>
            <person name="Stadler P.F."/>
            <person name="Smith J."/>
            <person name="Kraus R.H."/>
            <person name="Zhao Y."/>
            <person name="Ren L."/>
            <person name="Fei J."/>
            <person name="Morisson M."/>
            <person name="Kaiser P."/>
            <person name="Griffin D.K."/>
            <person name="Rao M."/>
            <person name="Pitel F."/>
            <person name="Wang J."/>
            <person name="Li N."/>
        </authorList>
    </citation>
    <scope>NUCLEOTIDE SEQUENCE [LARGE SCALE GENOMIC DNA]</scope>
</reference>
<evidence type="ECO:0000256" key="1">
    <source>
        <dbReference type="SAM" id="MobiDB-lite"/>
    </source>
</evidence>